<evidence type="ECO:0000313" key="2">
    <source>
        <dbReference type="Proteomes" id="UP001320706"/>
    </source>
</evidence>
<protein>
    <submittedName>
        <fullName evidence="1">Uncharacterized protein</fullName>
    </submittedName>
</protein>
<name>A0ACC3SIW6_9PEZI</name>
<proteinExistence type="predicted"/>
<organism evidence="1 2">
    <name type="scientific">Zalaria obscura</name>
    <dbReference type="NCBI Taxonomy" id="2024903"/>
    <lineage>
        <taxon>Eukaryota</taxon>
        <taxon>Fungi</taxon>
        <taxon>Dikarya</taxon>
        <taxon>Ascomycota</taxon>
        <taxon>Pezizomycotina</taxon>
        <taxon>Dothideomycetes</taxon>
        <taxon>Dothideomycetidae</taxon>
        <taxon>Dothideales</taxon>
        <taxon>Zalariaceae</taxon>
        <taxon>Zalaria</taxon>
    </lineage>
</organism>
<keyword evidence="2" id="KW-1185">Reference proteome</keyword>
<sequence length="488" mass="51622">MAGRGFLSKAKDELGITSLLSAPRDVWLLLTTRILRMFAYGSSTLILALYFAALGHSDSQIGLFMTLTLVGDVLISLALTLVADSLGRRRILLLGSLLMTASGTIFAITSNYWILLFAAVVGVISPSGNEIGPFRAVEESTIAHLSADTVRSDIFAWYVVFGTLGTSLGALGCGWVTNAIITGGRTDVEAYRFVFLIYAVIGLVKAMITLMLSPSCEAEPPKPPSTNAEESRGFLAQGQASNTPPSTQQKSKWAVAQLSPASRRTLLKLCALFSVDSLASGMVPTSLVSYYISRKFSISQATLGTIVAAASFMSSIGNIFASSLSKRIGFIHTMVFTHLPSAAFLMLLPAPHGLFLTIVFLVLRATLASMDQAPRSAFLSAVVLPNERTATMGVVNTVKTTSQSAGPLITGLVAGAGHFWIAFVVAGALKASYDLGMLAIFSSTKVGANADQQKDRARYAVGEPDDGGDEAEAFELESDDEGSARSAK</sequence>
<dbReference type="Proteomes" id="UP001320706">
    <property type="component" value="Unassembled WGS sequence"/>
</dbReference>
<reference evidence="1" key="1">
    <citation type="submission" date="2024-02" db="EMBL/GenBank/DDBJ databases">
        <title>Metagenome Assembled Genome of Zalaria obscura JY119.</title>
        <authorList>
            <person name="Vighnesh L."/>
            <person name="Jagadeeshwari U."/>
            <person name="Venkata Ramana C."/>
            <person name="Sasikala C."/>
        </authorList>
    </citation>
    <scope>NUCLEOTIDE SEQUENCE</scope>
    <source>
        <strain evidence="1">JY119</strain>
    </source>
</reference>
<evidence type="ECO:0000313" key="1">
    <source>
        <dbReference type="EMBL" id="KAK8215249.1"/>
    </source>
</evidence>
<dbReference type="EMBL" id="JAMKPW020000009">
    <property type="protein sequence ID" value="KAK8215249.1"/>
    <property type="molecule type" value="Genomic_DNA"/>
</dbReference>
<gene>
    <name evidence="1" type="ORF">M8818_002261</name>
</gene>
<comment type="caution">
    <text evidence="1">The sequence shown here is derived from an EMBL/GenBank/DDBJ whole genome shotgun (WGS) entry which is preliminary data.</text>
</comment>
<accession>A0ACC3SIW6</accession>